<reference evidence="3" key="1">
    <citation type="journal article" date="2011" name="Science">
        <title>The plant cell wall-decomposing machinery underlies the functional diversity of forest fungi.</title>
        <authorList>
            <person name="Eastwood D.C."/>
            <person name="Floudas D."/>
            <person name="Binder M."/>
            <person name="Majcherczyk A."/>
            <person name="Schneider P."/>
            <person name="Aerts A."/>
            <person name="Asiegbu F.O."/>
            <person name="Baker S.E."/>
            <person name="Barry K."/>
            <person name="Bendiksby M."/>
            <person name="Blumentritt M."/>
            <person name="Coutinho P.M."/>
            <person name="Cullen D."/>
            <person name="de Vries R.P."/>
            <person name="Gathman A."/>
            <person name="Goodell B."/>
            <person name="Henrissat B."/>
            <person name="Ihrmark K."/>
            <person name="Kauserud H."/>
            <person name="Kohler A."/>
            <person name="LaButti K."/>
            <person name="Lapidus A."/>
            <person name="Lavin J.L."/>
            <person name="Lee Y.-H."/>
            <person name="Lindquist E."/>
            <person name="Lilly W."/>
            <person name="Lucas S."/>
            <person name="Morin E."/>
            <person name="Murat C."/>
            <person name="Oguiza J.A."/>
            <person name="Park J."/>
            <person name="Pisabarro A.G."/>
            <person name="Riley R."/>
            <person name="Rosling A."/>
            <person name="Salamov A."/>
            <person name="Schmidt O."/>
            <person name="Schmutz J."/>
            <person name="Skrede I."/>
            <person name="Stenlid J."/>
            <person name="Wiebenga A."/>
            <person name="Xie X."/>
            <person name="Kuees U."/>
            <person name="Hibbett D.S."/>
            <person name="Hoffmeister D."/>
            <person name="Hoegberg N."/>
            <person name="Martin F."/>
            <person name="Grigoriev I.V."/>
            <person name="Watkinson S.C."/>
        </authorList>
    </citation>
    <scope>NUCLEOTIDE SEQUENCE [LARGE SCALE GENOMIC DNA]</scope>
    <source>
        <strain evidence="3">S7.9</strain>
    </source>
</reference>
<dbReference type="AlphaFoldDB" id="F8NEU2"/>
<sequence length="107" mass="12111">MPQHSPLRSIGSTWHKHNKHGNMETSLWPDKPERKSSGEQKKKMKPDGKANENSLAFYKPQSQLNCSVLLPKLWCKGEGDAIGRRVTGKTQWASLDIKWASEIGLRT</sequence>
<dbReference type="GeneID" id="18817209"/>
<feature type="compositionally biased region" description="Basic and acidic residues" evidence="1">
    <location>
        <begin position="30"/>
        <end position="50"/>
    </location>
</feature>
<dbReference type="HOGENOM" id="CLU_2211575_0_0_1"/>
<dbReference type="Proteomes" id="UP000008064">
    <property type="component" value="Unassembled WGS sequence"/>
</dbReference>
<dbReference type="EMBL" id="GL945428">
    <property type="protein sequence ID" value="EGO31090.1"/>
    <property type="molecule type" value="Genomic_DNA"/>
</dbReference>
<dbReference type="KEGG" id="sla:SERLADRAFT_455735"/>
<accession>F8NEU2</accession>
<name>F8NEU2_SERL9</name>
<evidence type="ECO:0000313" key="2">
    <source>
        <dbReference type="EMBL" id="EGO31090.1"/>
    </source>
</evidence>
<proteinExistence type="predicted"/>
<feature type="region of interest" description="Disordered" evidence="1">
    <location>
        <begin position="1"/>
        <end position="54"/>
    </location>
</feature>
<protein>
    <submittedName>
        <fullName evidence="2">Uncharacterized protein</fullName>
    </submittedName>
</protein>
<organism evidence="3">
    <name type="scientific">Serpula lacrymans var. lacrymans (strain S7.9)</name>
    <name type="common">Dry rot fungus</name>
    <dbReference type="NCBI Taxonomy" id="578457"/>
    <lineage>
        <taxon>Eukaryota</taxon>
        <taxon>Fungi</taxon>
        <taxon>Dikarya</taxon>
        <taxon>Basidiomycota</taxon>
        <taxon>Agaricomycotina</taxon>
        <taxon>Agaricomycetes</taxon>
        <taxon>Agaricomycetidae</taxon>
        <taxon>Boletales</taxon>
        <taxon>Coniophorineae</taxon>
        <taxon>Serpulaceae</taxon>
        <taxon>Serpula</taxon>
    </lineage>
</organism>
<evidence type="ECO:0000256" key="1">
    <source>
        <dbReference type="SAM" id="MobiDB-lite"/>
    </source>
</evidence>
<evidence type="ECO:0000313" key="3">
    <source>
        <dbReference type="Proteomes" id="UP000008064"/>
    </source>
</evidence>
<dbReference type="RefSeq" id="XP_007312974.1">
    <property type="nucleotide sequence ID" value="XM_007312912.1"/>
</dbReference>
<gene>
    <name evidence="2" type="ORF">SERLADRAFT_455735</name>
</gene>